<dbReference type="SMART" id="SM00637">
    <property type="entry name" value="CBD_II"/>
    <property type="match status" value="1"/>
</dbReference>
<dbReference type="PROSITE" id="PS50853">
    <property type="entry name" value="FN3"/>
    <property type="match status" value="1"/>
</dbReference>
<dbReference type="Proteomes" id="UP001165079">
    <property type="component" value="Unassembled WGS sequence"/>
</dbReference>
<evidence type="ECO:0000256" key="1">
    <source>
        <dbReference type="ARBA" id="ARBA00023277"/>
    </source>
</evidence>
<feature type="chain" id="PRO_5040858164" description="Chitinase" evidence="4">
    <location>
        <begin position="33"/>
        <end position="531"/>
    </location>
</feature>
<dbReference type="GO" id="GO:0000272">
    <property type="term" value="P:polysaccharide catabolic process"/>
    <property type="evidence" value="ECO:0007669"/>
    <property type="project" value="UniProtKB-KW"/>
</dbReference>
<evidence type="ECO:0008006" key="9">
    <source>
        <dbReference type="Google" id="ProtNLM"/>
    </source>
</evidence>
<dbReference type="CDD" id="cd06543">
    <property type="entry name" value="GH18_PF-ChiA-like"/>
    <property type="match status" value="1"/>
</dbReference>
<proteinExistence type="predicted"/>
<dbReference type="SUPFAM" id="SSF51445">
    <property type="entry name" value="(Trans)glycosidases"/>
    <property type="match status" value="1"/>
</dbReference>
<evidence type="ECO:0000256" key="4">
    <source>
        <dbReference type="SAM" id="SignalP"/>
    </source>
</evidence>
<dbReference type="PANTHER" id="PTHR42976:SF1">
    <property type="entry name" value="GH18 DOMAIN-CONTAINING PROTEIN-RELATED"/>
    <property type="match status" value="1"/>
</dbReference>
<sequence length="531" mass="54631">MTIDLRRAGRHAALLLLSAVLLAVFTAAPAQAAAAGKAVFSQDNAWGSGYTGRYTVTNTGTTALNGWTVVFTLPSGTTLGSYWDALVTNNGSGKYTAVNREYNGNLAPGASASFGWVSAGTGVPSSCTLNGGSCDGGGTPPGPDTTPPTVPGGLTVGSPTKSSLTVSWQASTDNSGTVAGYEVSRDNGTPVAVSGTSTVVTGLTANTAYSFKVRAKDPTGNYSAYSAAVSGRTNNDDPIPPTGSIKVAPYIDITMASPTLTQVAQATGQKYFTLAFILGSSLGCDPQWGGTIPLNEPRIIDQVNALRAMGGDVVIASGGAMGPYLENTCGSADALYNAYVKVLTATGANHLDVDVEASIPQAMVNTALKRLVDTRGTTVSYTMRIQGSDYGMDPYSVQILQDAAAKGLSPIVNPMLMNFGYSGDWGQAMISAANATIAQMKTIWPGKSDAQIKAQLGVTPMIGRNDTGMTTTQSHARALLSWAQSSHIGFIGFWSAGRDNGGCPNGGVSPTCSGISQSLYEFTNIFKGFTG</sequence>
<dbReference type="PROSITE" id="PS51173">
    <property type="entry name" value="CBM2"/>
    <property type="match status" value="1"/>
</dbReference>
<dbReference type="SUPFAM" id="SSF49384">
    <property type="entry name" value="Carbohydrate-binding domain"/>
    <property type="match status" value="1"/>
</dbReference>
<evidence type="ECO:0000259" key="5">
    <source>
        <dbReference type="PROSITE" id="PS50853"/>
    </source>
</evidence>
<comment type="caution">
    <text evidence="7">The sequence shown here is derived from an EMBL/GenBank/DDBJ whole genome shotgun (WGS) entry which is preliminary data.</text>
</comment>
<evidence type="ECO:0000256" key="3">
    <source>
        <dbReference type="ARBA" id="ARBA00023326"/>
    </source>
</evidence>
<evidence type="ECO:0000256" key="2">
    <source>
        <dbReference type="ARBA" id="ARBA00023295"/>
    </source>
</evidence>
<keyword evidence="1" id="KW-0119">Carbohydrate metabolism</keyword>
<keyword evidence="8" id="KW-1185">Reference proteome</keyword>
<feature type="signal peptide" evidence="4">
    <location>
        <begin position="1"/>
        <end position="32"/>
    </location>
</feature>
<dbReference type="InterPro" id="IPR003961">
    <property type="entry name" value="FN3_dom"/>
</dbReference>
<dbReference type="CDD" id="cd00063">
    <property type="entry name" value="FN3"/>
    <property type="match status" value="1"/>
</dbReference>
<dbReference type="GO" id="GO:0030247">
    <property type="term" value="F:polysaccharide binding"/>
    <property type="evidence" value="ECO:0007669"/>
    <property type="project" value="UniProtKB-UniRule"/>
</dbReference>
<dbReference type="Gene3D" id="2.60.40.10">
    <property type="entry name" value="Immunoglobulins"/>
    <property type="match status" value="1"/>
</dbReference>
<keyword evidence="2" id="KW-0378">Hydrolase</keyword>
<dbReference type="PANTHER" id="PTHR42976">
    <property type="entry name" value="BIFUNCTIONAL CHITINASE/LYSOZYME-RELATED"/>
    <property type="match status" value="1"/>
</dbReference>
<evidence type="ECO:0000313" key="7">
    <source>
        <dbReference type="EMBL" id="GLZ75256.1"/>
    </source>
</evidence>
<dbReference type="AlphaFoldDB" id="A0A9W6SH01"/>
<organism evidence="7 8">
    <name type="scientific">Actinorhabdospora filicis</name>
    <dbReference type="NCBI Taxonomy" id="1785913"/>
    <lineage>
        <taxon>Bacteria</taxon>
        <taxon>Bacillati</taxon>
        <taxon>Actinomycetota</taxon>
        <taxon>Actinomycetes</taxon>
        <taxon>Micromonosporales</taxon>
        <taxon>Micromonosporaceae</taxon>
        <taxon>Actinorhabdospora</taxon>
    </lineage>
</organism>
<feature type="domain" description="Fibronectin type-III" evidence="5">
    <location>
        <begin position="150"/>
        <end position="236"/>
    </location>
</feature>
<dbReference type="InterPro" id="IPR001919">
    <property type="entry name" value="CBD2"/>
</dbReference>
<evidence type="ECO:0000313" key="8">
    <source>
        <dbReference type="Proteomes" id="UP001165079"/>
    </source>
</evidence>
<dbReference type="InterPro" id="IPR036116">
    <property type="entry name" value="FN3_sf"/>
</dbReference>
<dbReference type="Gene3D" id="3.20.20.80">
    <property type="entry name" value="Glycosidases"/>
    <property type="match status" value="1"/>
</dbReference>
<gene>
    <name evidence="7" type="ORF">Afil01_00630</name>
</gene>
<keyword evidence="2" id="KW-0326">Glycosidase</keyword>
<keyword evidence="3" id="KW-0624">Polysaccharide degradation</keyword>
<dbReference type="InterPro" id="IPR008965">
    <property type="entry name" value="CBM2/CBM3_carb-bd_dom_sf"/>
</dbReference>
<reference evidence="7" key="1">
    <citation type="submission" date="2023-03" db="EMBL/GenBank/DDBJ databases">
        <title>Actinorhabdospora filicis NBRC 111898.</title>
        <authorList>
            <person name="Ichikawa N."/>
            <person name="Sato H."/>
            <person name="Tonouchi N."/>
        </authorList>
    </citation>
    <scope>NUCLEOTIDE SEQUENCE</scope>
    <source>
        <strain evidence="7">NBRC 111898</strain>
    </source>
</reference>
<dbReference type="SUPFAM" id="SSF49265">
    <property type="entry name" value="Fibronectin type III"/>
    <property type="match status" value="1"/>
</dbReference>
<name>A0A9W6SH01_9ACTN</name>
<dbReference type="GO" id="GO:0004553">
    <property type="term" value="F:hydrolase activity, hydrolyzing O-glycosyl compounds"/>
    <property type="evidence" value="ECO:0007669"/>
    <property type="project" value="InterPro"/>
</dbReference>
<dbReference type="Pfam" id="PF00041">
    <property type="entry name" value="fn3"/>
    <property type="match status" value="1"/>
</dbReference>
<dbReference type="InterPro" id="IPR012291">
    <property type="entry name" value="CBM2_carb-bd_dom_sf"/>
</dbReference>
<dbReference type="InterPro" id="IPR013783">
    <property type="entry name" value="Ig-like_fold"/>
</dbReference>
<dbReference type="Pfam" id="PF00553">
    <property type="entry name" value="CBM_2"/>
    <property type="match status" value="1"/>
</dbReference>
<evidence type="ECO:0000259" key="6">
    <source>
        <dbReference type="PROSITE" id="PS51173"/>
    </source>
</evidence>
<dbReference type="RefSeq" id="WP_285660499.1">
    <property type="nucleotide sequence ID" value="NZ_BSTX01000001.1"/>
</dbReference>
<dbReference type="SMART" id="SM00060">
    <property type="entry name" value="FN3"/>
    <property type="match status" value="1"/>
</dbReference>
<dbReference type="EMBL" id="BSTX01000001">
    <property type="protein sequence ID" value="GLZ75256.1"/>
    <property type="molecule type" value="Genomic_DNA"/>
</dbReference>
<accession>A0A9W6SH01</accession>
<dbReference type="InterPro" id="IPR052750">
    <property type="entry name" value="GH18_Chitinase"/>
</dbReference>
<keyword evidence="4" id="KW-0732">Signal</keyword>
<dbReference type="Gene3D" id="2.60.40.290">
    <property type="match status" value="1"/>
</dbReference>
<feature type="domain" description="CBM2" evidence="6">
    <location>
        <begin position="29"/>
        <end position="137"/>
    </location>
</feature>
<protein>
    <recommendedName>
        <fullName evidence="9">Chitinase</fullName>
    </recommendedName>
</protein>
<dbReference type="InterPro" id="IPR017853">
    <property type="entry name" value="GH"/>
</dbReference>